<dbReference type="InterPro" id="IPR036388">
    <property type="entry name" value="WH-like_DNA-bd_sf"/>
</dbReference>
<feature type="region of interest" description="Disordered" evidence="6">
    <location>
        <begin position="162"/>
        <end position="182"/>
    </location>
</feature>
<dbReference type="PROSITE" id="PS50039">
    <property type="entry name" value="FORK_HEAD_3"/>
    <property type="match status" value="1"/>
</dbReference>
<dbReference type="OrthoDB" id="4835843at2759"/>
<comment type="caution">
    <text evidence="8">The sequence shown here is derived from an EMBL/GenBank/DDBJ whole genome shotgun (WGS) entry which is preliminary data.</text>
</comment>
<reference evidence="8 9" key="1">
    <citation type="submission" date="2016-09" db="EMBL/GenBank/DDBJ databases">
        <authorList>
            <person name="Capua I."/>
            <person name="De Benedictis P."/>
            <person name="Joannis T."/>
            <person name="Lombin L.H."/>
            <person name="Cattoli G."/>
        </authorList>
    </citation>
    <scope>NUCLEOTIDE SEQUENCE [LARGE SCALE GENOMIC DNA]</scope>
    <source>
        <strain evidence="8 9">IMI 309357</strain>
    </source>
</reference>
<dbReference type="InterPro" id="IPR036390">
    <property type="entry name" value="WH_DNA-bd_sf"/>
</dbReference>
<dbReference type="InterPro" id="IPR045912">
    <property type="entry name" value="FOXJ2/3-like"/>
</dbReference>
<sequence>MDFNSPTSLMSPGINAATSPRKAQHPVSHQGNGEPVSPNADLVADESSTTTKINLDEGGRQMTYAKLIHLALRDKDSGQMTLGELYGWFVENTERATDENHRWKSSVRSNLSLNQVRQWLPEHRQPKGIWLTLEKQAFERQEGKGSLWRLAAAGSADVQLKRKPRAIRKKKAKAPAASPALSQSGLCDVWQANATGIHHGHNSPRSRDDSAGFSEGSQPAGGTSFNNPTPSLIDLPRGPSKSLKHSIDHKDAGDVVTKRPRTQAIPIDYTGDHQGRALADYLMLSDLSQTSISIKDDPLLYAQFEIQDLTTPPEAYSDLMQLLLSNTASEFRPVYTTERLAIKYSRHGLNSVLDDNFDFQASQYSIMATLSSSVDLWEDPVRYEDGFRIVTYHMLFHAAKSIINVSDACGLLINWKLLDFTATRRPAEPLRSAAATKKTTRPCRPLLHRPQLATPQSKDLSDVYYEKDDKIVFIGGRAILDTSDEAAKSVETDSPVTDANTTDSSSSDEYDKVKPKDIMVS</sequence>
<keyword evidence="9" id="KW-1185">Reference proteome</keyword>
<dbReference type="Pfam" id="PF00250">
    <property type="entry name" value="Forkhead"/>
    <property type="match status" value="1"/>
</dbReference>
<evidence type="ECO:0000256" key="2">
    <source>
        <dbReference type="ARBA" id="ARBA00023125"/>
    </source>
</evidence>
<dbReference type="GO" id="GO:0005634">
    <property type="term" value="C:nucleus"/>
    <property type="evidence" value="ECO:0007669"/>
    <property type="project" value="UniProtKB-SubCell"/>
</dbReference>
<feature type="domain" description="Fork-head" evidence="7">
    <location>
        <begin position="59"/>
        <end position="169"/>
    </location>
</feature>
<dbReference type="GeneID" id="34566412"/>
<dbReference type="PANTHER" id="PTHR46078:SF2">
    <property type="entry name" value="FORK-HEAD DOMAIN-CONTAINING PROTEIN"/>
    <property type="match status" value="1"/>
</dbReference>
<dbReference type="GO" id="GO:0000978">
    <property type="term" value="F:RNA polymerase II cis-regulatory region sequence-specific DNA binding"/>
    <property type="evidence" value="ECO:0007669"/>
    <property type="project" value="TreeGrafter"/>
</dbReference>
<feature type="compositionally biased region" description="Basic residues" evidence="6">
    <location>
        <begin position="162"/>
        <end position="173"/>
    </location>
</feature>
<evidence type="ECO:0000256" key="3">
    <source>
        <dbReference type="ARBA" id="ARBA00023163"/>
    </source>
</evidence>
<feature type="region of interest" description="Disordered" evidence="6">
    <location>
        <begin position="485"/>
        <end position="521"/>
    </location>
</feature>
<keyword evidence="4 5" id="KW-0539">Nucleus</keyword>
<evidence type="ECO:0000256" key="4">
    <source>
        <dbReference type="ARBA" id="ARBA00023242"/>
    </source>
</evidence>
<evidence type="ECO:0000313" key="9">
    <source>
        <dbReference type="Proteomes" id="UP000176998"/>
    </source>
</evidence>
<feature type="DNA-binding region" description="Fork-head" evidence="5">
    <location>
        <begin position="59"/>
        <end position="169"/>
    </location>
</feature>
<feature type="region of interest" description="Disordered" evidence="6">
    <location>
        <begin position="1"/>
        <end position="48"/>
    </location>
</feature>
<dbReference type="Gene3D" id="1.10.10.10">
    <property type="entry name" value="Winged helix-like DNA-binding domain superfamily/Winged helix DNA-binding domain"/>
    <property type="match status" value="1"/>
</dbReference>
<dbReference type="InterPro" id="IPR001766">
    <property type="entry name" value="Fork_head_dom"/>
</dbReference>
<dbReference type="SUPFAM" id="SSF46785">
    <property type="entry name" value="Winged helix' DNA-binding domain"/>
    <property type="match status" value="1"/>
</dbReference>
<name>A0A1G4AQH1_9PEZI</name>
<comment type="subcellular location">
    <subcellularLocation>
        <location evidence="5">Nucleus</location>
    </subcellularLocation>
</comment>
<accession>A0A1G4AQH1</accession>
<evidence type="ECO:0000256" key="5">
    <source>
        <dbReference type="PROSITE-ProRule" id="PRU00089"/>
    </source>
</evidence>
<feature type="region of interest" description="Disordered" evidence="6">
    <location>
        <begin position="431"/>
        <end position="451"/>
    </location>
</feature>
<protein>
    <submittedName>
        <fullName evidence="8">Fork head domain-containing protein</fullName>
    </submittedName>
</protein>
<proteinExistence type="predicted"/>
<dbReference type="EMBL" id="MJBS01000186">
    <property type="protein sequence ID" value="OHE91420.1"/>
    <property type="molecule type" value="Genomic_DNA"/>
</dbReference>
<dbReference type="GO" id="GO:0000981">
    <property type="term" value="F:DNA-binding transcription factor activity, RNA polymerase II-specific"/>
    <property type="evidence" value="ECO:0007669"/>
    <property type="project" value="TreeGrafter"/>
</dbReference>
<feature type="compositionally biased region" description="Polar residues" evidence="6">
    <location>
        <begin position="215"/>
        <end position="230"/>
    </location>
</feature>
<dbReference type="PANTHER" id="PTHR46078">
    <property type="entry name" value="FORKHEAD BOX PROTEIN J2 FAMILY MEMBER"/>
    <property type="match status" value="1"/>
</dbReference>
<evidence type="ECO:0000256" key="6">
    <source>
        <dbReference type="SAM" id="MobiDB-lite"/>
    </source>
</evidence>
<feature type="region of interest" description="Disordered" evidence="6">
    <location>
        <begin position="197"/>
        <end position="250"/>
    </location>
</feature>
<gene>
    <name evidence="8" type="ORF">CORC01_13285</name>
</gene>
<evidence type="ECO:0000256" key="1">
    <source>
        <dbReference type="ARBA" id="ARBA00023015"/>
    </source>
</evidence>
<feature type="compositionally biased region" description="Polar residues" evidence="6">
    <location>
        <begin position="1"/>
        <end position="10"/>
    </location>
</feature>
<keyword evidence="2 5" id="KW-0238">DNA-binding</keyword>
<evidence type="ECO:0000259" key="7">
    <source>
        <dbReference type="PROSITE" id="PS50039"/>
    </source>
</evidence>
<keyword evidence="1" id="KW-0805">Transcription regulation</keyword>
<dbReference type="SMART" id="SM00339">
    <property type="entry name" value="FH"/>
    <property type="match status" value="1"/>
</dbReference>
<organism evidence="8 9">
    <name type="scientific">Colletotrichum orchidophilum</name>
    <dbReference type="NCBI Taxonomy" id="1209926"/>
    <lineage>
        <taxon>Eukaryota</taxon>
        <taxon>Fungi</taxon>
        <taxon>Dikarya</taxon>
        <taxon>Ascomycota</taxon>
        <taxon>Pezizomycotina</taxon>
        <taxon>Sordariomycetes</taxon>
        <taxon>Hypocreomycetidae</taxon>
        <taxon>Glomerellales</taxon>
        <taxon>Glomerellaceae</taxon>
        <taxon>Colletotrichum</taxon>
    </lineage>
</organism>
<feature type="compositionally biased region" description="Basic and acidic residues" evidence="6">
    <location>
        <begin position="509"/>
        <end position="521"/>
    </location>
</feature>
<evidence type="ECO:0000313" key="8">
    <source>
        <dbReference type="EMBL" id="OHE91420.1"/>
    </source>
</evidence>
<keyword evidence="3" id="KW-0804">Transcription</keyword>
<dbReference type="STRING" id="1209926.A0A1G4AQH1"/>
<dbReference type="RefSeq" id="XP_022468593.1">
    <property type="nucleotide sequence ID" value="XM_022624902.1"/>
</dbReference>
<dbReference type="Proteomes" id="UP000176998">
    <property type="component" value="Unassembled WGS sequence"/>
</dbReference>
<dbReference type="AlphaFoldDB" id="A0A1G4AQH1"/>